<reference evidence="1" key="1">
    <citation type="journal article" date="2015" name="Nature">
        <title>Complex archaea that bridge the gap between prokaryotes and eukaryotes.</title>
        <authorList>
            <person name="Spang A."/>
            <person name="Saw J.H."/>
            <person name="Jorgensen S.L."/>
            <person name="Zaremba-Niedzwiedzka K."/>
            <person name="Martijn J."/>
            <person name="Lind A.E."/>
            <person name="van Eijk R."/>
            <person name="Schleper C."/>
            <person name="Guy L."/>
            <person name="Ettema T.J."/>
        </authorList>
    </citation>
    <scope>NUCLEOTIDE SEQUENCE</scope>
</reference>
<proteinExistence type="predicted"/>
<sequence>MSVGVTMTLEGGPALEAKLIALGRKVGQKIAKTAVRNGSKIILASAKGNAKSMVGGTMGGHINRALQLRVGKAKRKGQFFIRVQHNPKFNDVLVSYARGASSSLATRKTSGRRHYIPNAIEYGHAFPGQSGGAKSVAAIPYLRTAFDRNVRNAERTIRRTLFSDIERAWRVG</sequence>
<comment type="caution">
    <text evidence="1">The sequence shown here is derived from an EMBL/GenBank/DDBJ whole genome shotgun (WGS) entry which is preliminary data.</text>
</comment>
<organism evidence="1">
    <name type="scientific">marine sediment metagenome</name>
    <dbReference type="NCBI Taxonomy" id="412755"/>
    <lineage>
        <taxon>unclassified sequences</taxon>
        <taxon>metagenomes</taxon>
        <taxon>ecological metagenomes</taxon>
    </lineage>
</organism>
<dbReference type="AlphaFoldDB" id="A0A0F9QEU7"/>
<protein>
    <submittedName>
        <fullName evidence="1">Uncharacterized protein</fullName>
    </submittedName>
</protein>
<name>A0A0F9QEU7_9ZZZZ</name>
<dbReference type="EMBL" id="LAZR01001670">
    <property type="protein sequence ID" value="KKN41059.1"/>
    <property type="molecule type" value="Genomic_DNA"/>
</dbReference>
<gene>
    <name evidence="1" type="ORF">LCGC14_0727090</name>
</gene>
<accession>A0A0F9QEU7</accession>
<evidence type="ECO:0000313" key="1">
    <source>
        <dbReference type="EMBL" id="KKN41059.1"/>
    </source>
</evidence>